<evidence type="ECO:0000313" key="4">
    <source>
        <dbReference type="Proteomes" id="UP000601435"/>
    </source>
</evidence>
<dbReference type="InterPro" id="IPR018253">
    <property type="entry name" value="DnaJ_domain_CS"/>
</dbReference>
<dbReference type="InterPro" id="IPR052763">
    <property type="entry name" value="DnaJ_C4"/>
</dbReference>
<dbReference type="InterPro" id="IPR036869">
    <property type="entry name" value="J_dom_sf"/>
</dbReference>
<proteinExistence type="predicted"/>
<dbReference type="Gene3D" id="1.10.287.110">
    <property type="entry name" value="DnaJ domain"/>
    <property type="match status" value="1"/>
</dbReference>
<keyword evidence="4" id="KW-1185">Reference proteome</keyword>
<gene>
    <name evidence="3" type="primary">LDJ2</name>
    <name evidence="3" type="ORF">SNEC2469_LOCUS35080</name>
</gene>
<organism evidence="3 4">
    <name type="scientific">Symbiodinium necroappetens</name>
    <dbReference type="NCBI Taxonomy" id="1628268"/>
    <lineage>
        <taxon>Eukaryota</taxon>
        <taxon>Sar</taxon>
        <taxon>Alveolata</taxon>
        <taxon>Dinophyceae</taxon>
        <taxon>Suessiales</taxon>
        <taxon>Symbiodiniaceae</taxon>
        <taxon>Symbiodinium</taxon>
    </lineage>
</organism>
<feature type="compositionally biased region" description="Low complexity" evidence="1">
    <location>
        <begin position="1087"/>
        <end position="1109"/>
    </location>
</feature>
<feature type="compositionally biased region" description="Basic and acidic residues" evidence="1">
    <location>
        <begin position="1130"/>
        <end position="1149"/>
    </location>
</feature>
<reference evidence="3" key="1">
    <citation type="submission" date="2021-02" db="EMBL/GenBank/DDBJ databases">
        <authorList>
            <person name="Dougan E. K."/>
            <person name="Rhodes N."/>
            <person name="Thang M."/>
            <person name="Chan C."/>
        </authorList>
    </citation>
    <scope>NUCLEOTIDE SEQUENCE</scope>
</reference>
<protein>
    <submittedName>
        <fullName evidence="3">LDJ2 protein</fullName>
    </submittedName>
</protein>
<feature type="region of interest" description="Disordered" evidence="1">
    <location>
        <begin position="1076"/>
        <end position="1155"/>
    </location>
</feature>
<name>A0A813CG98_9DINO</name>
<feature type="compositionally biased region" description="Polar residues" evidence="1">
    <location>
        <begin position="1353"/>
        <end position="1365"/>
    </location>
</feature>
<evidence type="ECO:0000259" key="2">
    <source>
        <dbReference type="PROSITE" id="PS50076"/>
    </source>
</evidence>
<dbReference type="Proteomes" id="UP000601435">
    <property type="component" value="Unassembled WGS sequence"/>
</dbReference>
<dbReference type="PROSITE" id="PS50076">
    <property type="entry name" value="DNAJ_2"/>
    <property type="match status" value="1"/>
</dbReference>
<accession>A0A813CG98</accession>
<dbReference type="Pfam" id="PF00226">
    <property type="entry name" value="DnaJ"/>
    <property type="match status" value="1"/>
</dbReference>
<dbReference type="PROSITE" id="PS00636">
    <property type="entry name" value="DNAJ_1"/>
    <property type="match status" value="1"/>
</dbReference>
<feature type="region of interest" description="Disordered" evidence="1">
    <location>
        <begin position="1038"/>
        <end position="1061"/>
    </location>
</feature>
<feature type="non-terminal residue" evidence="3">
    <location>
        <position position="1"/>
    </location>
</feature>
<comment type="caution">
    <text evidence="3">The sequence shown here is derived from an EMBL/GenBank/DDBJ whole genome shotgun (WGS) entry which is preliminary data.</text>
</comment>
<feature type="region of interest" description="Disordered" evidence="1">
    <location>
        <begin position="1328"/>
        <end position="1379"/>
    </location>
</feature>
<feature type="compositionally biased region" description="Acidic residues" evidence="1">
    <location>
        <begin position="1049"/>
        <end position="1061"/>
    </location>
</feature>
<dbReference type="CDD" id="cd06257">
    <property type="entry name" value="DnaJ"/>
    <property type="match status" value="1"/>
</dbReference>
<dbReference type="EMBL" id="CAJNJA010099774">
    <property type="protein sequence ID" value="CAE7943503.1"/>
    <property type="molecule type" value="Genomic_DNA"/>
</dbReference>
<evidence type="ECO:0000313" key="3">
    <source>
        <dbReference type="EMBL" id="CAE7943503.1"/>
    </source>
</evidence>
<dbReference type="InterPro" id="IPR001623">
    <property type="entry name" value="DnaJ_domain"/>
</dbReference>
<feature type="domain" description="J" evidence="2">
    <location>
        <begin position="1255"/>
        <end position="1316"/>
    </location>
</feature>
<dbReference type="PANTHER" id="PTHR44825">
    <property type="match status" value="1"/>
</dbReference>
<dbReference type="PANTHER" id="PTHR44825:SF1">
    <property type="entry name" value="DNAJ HOMOLOG SUBFAMILY C MEMBER 4"/>
    <property type="match status" value="1"/>
</dbReference>
<dbReference type="SUPFAM" id="SSF46565">
    <property type="entry name" value="Chaperone J-domain"/>
    <property type="match status" value="1"/>
</dbReference>
<evidence type="ECO:0000256" key="1">
    <source>
        <dbReference type="SAM" id="MobiDB-lite"/>
    </source>
</evidence>
<sequence>MQSDKPRLKVPVDCCTAPGMLMCVGSLFLNRGLPATSVTIACRIIAVLEKQCNYNGTLKLLRDLPQTHLEVKDNEVRVEAWHAALNYLQLGGLVQLSGKYFPHDRVVLTVGKLVFLMMAARQRQSLRQHAVVSALHRRLIFMFCQHLELELDKPESRLESTCPNPSRCTTFHPLSRDSRSRGNPVFRDRILSTWGAKSGGFASTKDELDLQQLGLVAEGSKVAQRASGEFLIRYFAKTSEALKAHLHSQKAYKSINFCLDAARVCKMEVLSFIIRVGTNAQGALVQILPDTAPMRDSATTMKALEMALEGGLPEKGRKLVNTAKHLVTYRASTKQQLHALKNALTVLLPDFSFAQTVPDQVLAPRGNRIRFEMTDAEKRIMGEPLDKARYFLFDNSTGECTPDFYPRCERDVMQLIFSADEGTPGFLSWLWIANEGCRTLMWADLFHKLHRKQAQAISSMPEASSLMKRLTKIFRSSRAPWSTAKFGKQRVESRTRMLEAVQANPSCKLLESFLDGLAKDMGVSPATLSNRQAIEALKQHAGTWHCRLMETVWQWWEQGINPWDAMGTSCNADEGQSDEQNNHSIRALYFEVLSDSTNQDLMRSNTVLEACEVKAMEYLNVLSYETDRTAKETLEFHFQALIHWLSAMFEVPDYHVNYPWRAVLALDDGSWPGVLEHMKEEWAFVSFLDKLQNSSKIYVQMGFTRMQLFRELFIEAEAIGFDANHRCSSEVRHLACSMAASSNGASDDRAILTSLANELTFNDLRDCQRRHSKSEMSKATNVCAAAVRSAAIRNPLDGIVLDNKDWMMDESLRSLRSNILASAREGDKDLGISIYGLVHNKKCDALTKPHVFCQRLRLYQALKAKFLDCQGALDVEMVMRDAWASNVPATGCLWQMEQDNPDSVCVVLQAGPDSVRYMFAKQLQDYDAGTYELDREELEIRETLDFRMSKGLLSMPDPIVCPRRGLLFRAQKWAPPGEFLCENMIASVKAGVLIEYGKSIGLNLSKASQQSRVRQIMEFHKYPQEFIQETLENVPVKVQKKKEKSATDEAGDDDSESEAEAQEVLDSLNYNIEENEAPEETEGDGQPGEASSGSAAAAVEQSASAAAGGAHEGPSEAAIATEGVIADDTDGNRKERSASSSGYDRKPAHNFDVPQHELAPGCKAYIGQPDEESPFIQVRILPKLLFNGKKSRAFSFVPEGSRPLPRGATRSFQDACTCATTWSNFFNSLSEDQKKDIREKYPSQATGQKAPGKCLEPELLGVEEEATQEDIIRAYRQRALEQHPDKGGDKDDFDALNKAYATLNDDARRRAYDLQLAKARERELLVEGGRSTFSKQQLQAPMPRIKTAPTPGSKRQAQMRTSQPGKPQCCAHEWKGMGS</sequence>
<dbReference type="SMART" id="SM00271">
    <property type="entry name" value="DnaJ"/>
    <property type="match status" value="1"/>
</dbReference>